<dbReference type="RefSeq" id="WP_083687702.1">
    <property type="nucleotide sequence ID" value="NZ_CP019327.1"/>
</dbReference>
<feature type="compositionally biased region" description="Acidic residues" evidence="1">
    <location>
        <begin position="509"/>
        <end position="529"/>
    </location>
</feature>
<feature type="compositionally biased region" description="Low complexity" evidence="1">
    <location>
        <begin position="378"/>
        <end position="396"/>
    </location>
</feature>
<feature type="compositionally biased region" description="Acidic residues" evidence="1">
    <location>
        <begin position="553"/>
        <end position="562"/>
    </location>
</feature>
<name>A0A1N7AKM6_9EURY</name>
<dbReference type="Pfam" id="PF13620">
    <property type="entry name" value="CarboxypepD_reg"/>
    <property type="match status" value="1"/>
</dbReference>
<dbReference type="SUPFAM" id="SSF49384">
    <property type="entry name" value="Carbohydrate-binding domain"/>
    <property type="match status" value="1"/>
</dbReference>
<keyword evidence="2" id="KW-1133">Transmembrane helix</keyword>
<keyword evidence="2" id="KW-0472">Membrane</keyword>
<sequence length="883" mass="92533">MQDLYGVRRNRNESRNRRIAALAVISVLLAVVAIGVVTLPLAVGGESILASGSDEPSEATPSDATLETTASEHGDATQPVQASSDSSAEYEVTPSDAEGEPGERVSVDVDARTLTDDDDADISGYDLRLDYDDEQVELTDADTYLDDDEELEVDANDGSADVEWTPSGLEIIGDELTDSITDGDSMESMNATIVTLEFVVVGEPGETGDVDIDDDSQIWDGATGLSEYDDDELNWGEGTVAVGGESDEGEDGEDENESDDESPENQQVAEFSAVSQDGFVAFDESSQSDAESEGVSFPAEDDGETPIELDGVVYGDDTWESTDVSFPTLDAGAADADVEARDGLHGEFDEDSGEMTVEGELTVLVDGDEDRSFSFDIDGTTGDSGELSGSGDFGDSSASASLVDNEFLVEDTTGDTVIDSALGLPSTNEGHNWFDLALDLEIEESDSVTGTVEGTVENDDGEPIDGATVDAADGGPTAETSDDGTYDLVLEPGAAELTVDADGYAEETVETDVGEAETTTEDVTLEGEESATTVSIEADDATAGETVTVDATVENEGDDSLEQDVTVSVGDEETAETVTVDAGDEETVTLEWDIDEDDVGEHTAEVESEDDRATTDVSVDESSETDDESPEGEDGDVGEDEDAFVATSQGGFISFAEDADREAALEEGLEFPSADEDDEHIQIVGVIDDGTWESTSTSFPNLETDSGIEAEVTAPDGLEGEIDEEGDEMSVEGELEVAIEGDSDRQFSFEIDTTTGESGDLTGDADFEDDHATTSLVDNEFLVEDETGDSIIDSELDLPADEAGTNWFELDLDLELDVDDEEVDDTESSGDAESDDEDEDDAGGESATGSSTAVAGFGQFLGVIGVVAAIGALGAGVFSRVAP</sequence>
<evidence type="ECO:0000256" key="1">
    <source>
        <dbReference type="SAM" id="MobiDB-lite"/>
    </source>
</evidence>
<proteinExistence type="predicted"/>
<dbReference type="STRING" id="588898.BB347_15780"/>
<dbReference type="AlphaFoldDB" id="A0A1N7AKM6"/>
<evidence type="ECO:0000313" key="3">
    <source>
        <dbReference type="EMBL" id="SIR39543.1"/>
    </source>
</evidence>
<protein>
    <submittedName>
        <fullName evidence="3">Carboxypeptidase regulatory-like domain-containing protein</fullName>
    </submittedName>
</protein>
<feature type="transmembrane region" description="Helical" evidence="2">
    <location>
        <begin position="857"/>
        <end position="878"/>
    </location>
</feature>
<dbReference type="InterPro" id="IPR013783">
    <property type="entry name" value="Ig-like_fold"/>
</dbReference>
<dbReference type="InterPro" id="IPR008969">
    <property type="entry name" value="CarboxyPept-like_regulatory"/>
</dbReference>
<feature type="compositionally biased region" description="Acidic residues" evidence="1">
    <location>
        <begin position="814"/>
        <end position="843"/>
    </location>
</feature>
<feature type="compositionally biased region" description="Polar residues" evidence="1">
    <location>
        <begin position="264"/>
        <end position="275"/>
    </location>
</feature>
<feature type="compositionally biased region" description="Polar residues" evidence="1">
    <location>
        <begin position="59"/>
        <end position="69"/>
    </location>
</feature>
<reference evidence="3 4" key="1">
    <citation type="submission" date="2017-01" db="EMBL/GenBank/DDBJ databases">
        <authorList>
            <person name="Mah S.A."/>
            <person name="Swanson W.J."/>
            <person name="Moy G.W."/>
            <person name="Vacquier V.D."/>
        </authorList>
    </citation>
    <scope>NUCLEOTIDE SEQUENCE [LARGE SCALE GENOMIC DNA]</scope>
    <source>
        <strain evidence="3 4">CGMCC 1.8909</strain>
    </source>
</reference>
<keyword evidence="3" id="KW-0645">Protease</keyword>
<feature type="compositionally biased region" description="Polar residues" evidence="1">
    <location>
        <begin position="78"/>
        <end position="87"/>
    </location>
</feature>
<dbReference type="Gene3D" id="2.60.40.10">
    <property type="entry name" value="Immunoglobulins"/>
    <property type="match status" value="1"/>
</dbReference>
<organism evidence="3 4">
    <name type="scientific">Natronorubrum daqingense</name>
    <dbReference type="NCBI Taxonomy" id="588898"/>
    <lineage>
        <taxon>Archaea</taxon>
        <taxon>Methanobacteriati</taxon>
        <taxon>Methanobacteriota</taxon>
        <taxon>Stenosarchaea group</taxon>
        <taxon>Halobacteria</taxon>
        <taxon>Halobacteriales</taxon>
        <taxon>Natrialbaceae</taxon>
        <taxon>Natronorubrum</taxon>
    </lineage>
</organism>
<dbReference type="Gene3D" id="2.60.40.680">
    <property type="match status" value="1"/>
</dbReference>
<feature type="region of interest" description="Disordered" evidence="1">
    <location>
        <begin position="509"/>
        <end position="531"/>
    </location>
</feature>
<feature type="region of interest" description="Disordered" evidence="1">
    <location>
        <begin position="205"/>
        <end position="310"/>
    </location>
</feature>
<dbReference type="Gene3D" id="2.60.40.1120">
    <property type="entry name" value="Carboxypeptidase-like, regulatory domain"/>
    <property type="match status" value="1"/>
</dbReference>
<dbReference type="InterPro" id="IPR008965">
    <property type="entry name" value="CBM2/CBM3_carb-bd_dom_sf"/>
</dbReference>
<dbReference type="GeneID" id="30957433"/>
<dbReference type="GO" id="GO:0030246">
    <property type="term" value="F:carbohydrate binding"/>
    <property type="evidence" value="ECO:0007669"/>
    <property type="project" value="InterPro"/>
</dbReference>
<dbReference type="EMBL" id="FTNP01000001">
    <property type="protein sequence ID" value="SIR39543.1"/>
    <property type="molecule type" value="Genomic_DNA"/>
</dbReference>
<accession>A0A1N7AKM6</accession>
<feature type="compositionally biased region" description="Acidic residues" evidence="1">
    <location>
        <begin position="657"/>
        <end position="677"/>
    </location>
</feature>
<feature type="region of interest" description="Disordered" evidence="1">
    <location>
        <begin position="553"/>
        <end position="677"/>
    </location>
</feature>
<keyword evidence="3" id="KW-0378">Hydrolase</keyword>
<gene>
    <name evidence="3" type="ORF">SAMN05421809_1205</name>
</gene>
<feature type="region of interest" description="Disordered" evidence="1">
    <location>
        <begin position="49"/>
        <end position="125"/>
    </location>
</feature>
<keyword evidence="3" id="KW-0121">Carboxypeptidase</keyword>
<dbReference type="OrthoDB" id="163793at2157"/>
<keyword evidence="2" id="KW-0812">Transmembrane</keyword>
<dbReference type="SUPFAM" id="SSF49464">
    <property type="entry name" value="Carboxypeptidase regulatory domain-like"/>
    <property type="match status" value="1"/>
</dbReference>
<feature type="region of interest" description="Disordered" evidence="1">
    <location>
        <begin position="446"/>
        <end position="485"/>
    </location>
</feature>
<feature type="compositionally biased region" description="Acidic residues" evidence="1">
    <location>
        <begin position="245"/>
        <end position="263"/>
    </location>
</feature>
<feature type="region of interest" description="Disordered" evidence="1">
    <location>
        <begin position="373"/>
        <end position="396"/>
    </location>
</feature>
<feature type="compositionally biased region" description="Acidic residues" evidence="1">
    <location>
        <begin position="206"/>
        <end position="217"/>
    </location>
</feature>
<evidence type="ECO:0000256" key="2">
    <source>
        <dbReference type="SAM" id="Phobius"/>
    </source>
</evidence>
<feature type="compositionally biased region" description="Basic and acidic residues" evidence="1">
    <location>
        <begin position="101"/>
        <end position="115"/>
    </location>
</feature>
<evidence type="ECO:0000313" key="4">
    <source>
        <dbReference type="Proteomes" id="UP000185687"/>
    </source>
</evidence>
<feature type="region of interest" description="Disordered" evidence="1">
    <location>
        <begin position="814"/>
        <end position="851"/>
    </location>
</feature>
<feature type="transmembrane region" description="Helical" evidence="2">
    <location>
        <begin position="20"/>
        <end position="43"/>
    </location>
</feature>
<keyword evidence="4" id="KW-1185">Reference proteome</keyword>
<dbReference type="GO" id="GO:0004180">
    <property type="term" value="F:carboxypeptidase activity"/>
    <property type="evidence" value="ECO:0007669"/>
    <property type="project" value="UniProtKB-KW"/>
</dbReference>
<dbReference type="Proteomes" id="UP000185687">
    <property type="component" value="Unassembled WGS sequence"/>
</dbReference>
<feature type="compositionally biased region" description="Acidic residues" evidence="1">
    <location>
        <begin position="582"/>
        <end position="599"/>
    </location>
</feature>
<feature type="compositionally biased region" description="Acidic residues" evidence="1">
    <location>
        <begin position="618"/>
        <end position="643"/>
    </location>
</feature>